<dbReference type="EMBL" id="OZ037951">
    <property type="protein sequence ID" value="CAL1715680.1"/>
    <property type="molecule type" value="Genomic_DNA"/>
</dbReference>
<name>A0ABP1E6U5_9APHY</name>
<evidence type="ECO:0000313" key="1">
    <source>
        <dbReference type="EMBL" id="CAL1715680.1"/>
    </source>
</evidence>
<protein>
    <recommendedName>
        <fullName evidence="3">F-box domain-containing protein</fullName>
    </recommendedName>
</protein>
<accession>A0ABP1E6U5</accession>
<dbReference type="Proteomes" id="UP001497453">
    <property type="component" value="Chromosome 8"/>
</dbReference>
<evidence type="ECO:0000313" key="2">
    <source>
        <dbReference type="Proteomes" id="UP001497453"/>
    </source>
</evidence>
<reference evidence="2" key="1">
    <citation type="submission" date="2024-04" db="EMBL/GenBank/DDBJ databases">
        <authorList>
            <person name="Shaw F."/>
            <person name="Minotto A."/>
        </authorList>
    </citation>
    <scope>NUCLEOTIDE SEQUENCE [LARGE SCALE GENOMIC DNA]</scope>
</reference>
<sequence>MKALPQELVDIIIDFLHNDKSTLKSCSEVSRTWVDSASLHLFARVSPLWRPPYTDSLATFAVKLKSSLRLQRYVKCLEIKYYKPQYNGVQAPNPIAKKPPIPLETLFLALQNFPHLERLICGDIELFSISGGQSAMTELRQLPTVRLLGTKFSVVGSTSSIGNFFGRFRSVETLFLSNIKFDPRDTSLFLPSTTKVQAPTVVATSPNVADLFIILRNTVHLPSVVSCGLSIFTLDDIPIVGAFLEAHLRRIIVLELNLLNFSEWSEDGTQPSWHRLELPKLSQVNALILNTSFTSGTLDQNDFGWLAIPSIVFTLPSTSSLSSIRIHVLLSDLGPRGLSSLQRFIWSEFNSALARLRGLKEVIFALHVLVSKNRVSSWAAVVLLLQSALQDVQERGILQVELCWCSSSGVSQGFSPWLLRNA</sequence>
<proteinExistence type="predicted"/>
<evidence type="ECO:0008006" key="3">
    <source>
        <dbReference type="Google" id="ProtNLM"/>
    </source>
</evidence>
<organism evidence="1 2">
    <name type="scientific">Somion occarium</name>
    <dbReference type="NCBI Taxonomy" id="3059160"/>
    <lineage>
        <taxon>Eukaryota</taxon>
        <taxon>Fungi</taxon>
        <taxon>Dikarya</taxon>
        <taxon>Basidiomycota</taxon>
        <taxon>Agaricomycotina</taxon>
        <taxon>Agaricomycetes</taxon>
        <taxon>Polyporales</taxon>
        <taxon>Cerrenaceae</taxon>
        <taxon>Somion</taxon>
    </lineage>
</organism>
<gene>
    <name evidence="1" type="ORF">GFSPODELE1_LOCUS10366</name>
</gene>
<keyword evidence="2" id="KW-1185">Reference proteome</keyword>